<dbReference type="OrthoDB" id="122988at2"/>
<evidence type="ECO:0000313" key="3">
    <source>
        <dbReference type="EMBL" id="ADV81527.1"/>
    </source>
</evidence>
<dbReference type="InterPro" id="IPR025961">
    <property type="entry name" value="Metal_resist"/>
</dbReference>
<name>E8V5J3_TERSS</name>
<dbReference type="AlphaFoldDB" id="E8V5J3"/>
<evidence type="ECO:0008006" key="5">
    <source>
        <dbReference type="Google" id="ProtNLM"/>
    </source>
</evidence>
<dbReference type="Gene3D" id="1.20.120.1490">
    <property type="match status" value="1"/>
</dbReference>
<feature type="signal peptide" evidence="2">
    <location>
        <begin position="1"/>
        <end position="19"/>
    </location>
</feature>
<feature type="region of interest" description="Disordered" evidence="1">
    <location>
        <begin position="18"/>
        <end position="69"/>
    </location>
</feature>
<dbReference type="KEGG" id="tsa:AciPR4_0694"/>
<dbReference type="STRING" id="401053.AciPR4_0694"/>
<organism evidence="3 4">
    <name type="scientific">Terriglobus saanensis (strain ATCC BAA-1853 / DSM 23119 / SP1PR4)</name>
    <dbReference type="NCBI Taxonomy" id="401053"/>
    <lineage>
        <taxon>Bacteria</taxon>
        <taxon>Pseudomonadati</taxon>
        <taxon>Acidobacteriota</taxon>
        <taxon>Terriglobia</taxon>
        <taxon>Terriglobales</taxon>
        <taxon>Acidobacteriaceae</taxon>
        <taxon>Terriglobus</taxon>
    </lineage>
</organism>
<proteinExistence type="predicted"/>
<sequence length="226" mass="23740">MSPKLLLAASLLLSVPAFSQDATPPPPSDGAQTLPGGAPNGKGPHGPGAMTMRGDKRGPGGMEHGMEGGMRGRDGILPLGIWWKNPELTARIGLSPDQQKRIEDTFMQSRIQLIHLHASIEEEQLKLEPLLSTNPIDQGKALAQINKVADLRADMEKANAKMLLSIRGVLTADQWTKLQAEHHMRGGMGVRGFKGGPNGGQGGPGGPRGENGPGPRGESPVSSPAL</sequence>
<evidence type="ECO:0000256" key="2">
    <source>
        <dbReference type="SAM" id="SignalP"/>
    </source>
</evidence>
<evidence type="ECO:0000313" key="4">
    <source>
        <dbReference type="Proteomes" id="UP000006844"/>
    </source>
</evidence>
<reference evidence="3 4" key="1">
    <citation type="journal article" date="2012" name="Stand. Genomic Sci.">
        <title>Complete genome sequence of Terriglobus saanensis type strain SP1PR4(T), an Acidobacteria from tundra soil.</title>
        <authorList>
            <person name="Rawat S.R."/>
            <person name="Mannisto M.K."/>
            <person name="Starovoytov V."/>
            <person name="Goodwin L."/>
            <person name="Nolan M."/>
            <person name="Hauser L."/>
            <person name="Land M."/>
            <person name="Davenport K.W."/>
            <person name="Woyke T."/>
            <person name="Haggblom M.M."/>
        </authorList>
    </citation>
    <scope>NUCLEOTIDE SEQUENCE</scope>
    <source>
        <strain evidence="4">ATCC BAA-1853 / DSM 23119 / SP1PR4</strain>
    </source>
</reference>
<evidence type="ECO:0000256" key="1">
    <source>
        <dbReference type="SAM" id="MobiDB-lite"/>
    </source>
</evidence>
<accession>E8V5J3</accession>
<dbReference type="HOGENOM" id="CLU_1224255_0_0_0"/>
<keyword evidence="4" id="KW-1185">Reference proteome</keyword>
<dbReference type="eggNOG" id="COG3678">
    <property type="taxonomic scope" value="Bacteria"/>
</dbReference>
<dbReference type="InterPro" id="IPR012899">
    <property type="entry name" value="LTXXQ"/>
</dbReference>
<dbReference type="Proteomes" id="UP000006844">
    <property type="component" value="Chromosome"/>
</dbReference>
<dbReference type="RefSeq" id="WP_013567260.1">
    <property type="nucleotide sequence ID" value="NC_014963.1"/>
</dbReference>
<feature type="compositionally biased region" description="Basic and acidic residues" evidence="1">
    <location>
        <begin position="53"/>
        <end position="69"/>
    </location>
</feature>
<dbReference type="EMBL" id="CP002467">
    <property type="protein sequence ID" value="ADV81527.1"/>
    <property type="molecule type" value="Genomic_DNA"/>
</dbReference>
<keyword evidence="2" id="KW-0732">Signal</keyword>
<feature type="compositionally biased region" description="Gly residues" evidence="1">
    <location>
        <begin position="187"/>
        <end position="215"/>
    </location>
</feature>
<feature type="chain" id="PRO_5003229226" description="Periplasmic heavy metal sensor" evidence="2">
    <location>
        <begin position="20"/>
        <end position="226"/>
    </location>
</feature>
<feature type="region of interest" description="Disordered" evidence="1">
    <location>
        <begin position="187"/>
        <end position="226"/>
    </location>
</feature>
<gene>
    <name evidence="3" type="ordered locus">AciPR4_0694</name>
</gene>
<dbReference type="CDD" id="cd09916">
    <property type="entry name" value="CpxP_like"/>
    <property type="match status" value="1"/>
</dbReference>
<dbReference type="Pfam" id="PF13801">
    <property type="entry name" value="Metal_resist"/>
    <property type="match status" value="1"/>
</dbReference>
<protein>
    <recommendedName>
        <fullName evidence="5">Periplasmic heavy metal sensor</fullName>
    </recommendedName>
</protein>
<dbReference type="GO" id="GO:0042597">
    <property type="term" value="C:periplasmic space"/>
    <property type="evidence" value="ECO:0007669"/>
    <property type="project" value="InterPro"/>
</dbReference>